<comment type="caution">
    <text evidence="2">The sequence shown here is derived from an EMBL/GenBank/DDBJ whole genome shotgun (WGS) entry which is preliminary data.</text>
</comment>
<evidence type="ECO:0000313" key="3">
    <source>
        <dbReference type="Proteomes" id="UP000324222"/>
    </source>
</evidence>
<proteinExistence type="predicted"/>
<protein>
    <submittedName>
        <fullName evidence="2">Uncharacterized protein</fullName>
    </submittedName>
</protein>
<sequence>MQELTNTLNLLYLLVNSGTPYLLLYFQLPMT</sequence>
<keyword evidence="1" id="KW-1133">Transmembrane helix</keyword>
<organism evidence="2 3">
    <name type="scientific">Portunus trituberculatus</name>
    <name type="common">Swimming crab</name>
    <name type="synonym">Neptunus trituberculatus</name>
    <dbReference type="NCBI Taxonomy" id="210409"/>
    <lineage>
        <taxon>Eukaryota</taxon>
        <taxon>Metazoa</taxon>
        <taxon>Ecdysozoa</taxon>
        <taxon>Arthropoda</taxon>
        <taxon>Crustacea</taxon>
        <taxon>Multicrustacea</taxon>
        <taxon>Malacostraca</taxon>
        <taxon>Eumalacostraca</taxon>
        <taxon>Eucarida</taxon>
        <taxon>Decapoda</taxon>
        <taxon>Pleocyemata</taxon>
        <taxon>Brachyura</taxon>
        <taxon>Eubrachyura</taxon>
        <taxon>Portunoidea</taxon>
        <taxon>Portunidae</taxon>
        <taxon>Portuninae</taxon>
        <taxon>Portunus</taxon>
    </lineage>
</organism>
<reference evidence="2 3" key="1">
    <citation type="submission" date="2019-05" db="EMBL/GenBank/DDBJ databases">
        <title>Another draft genome of Portunus trituberculatus and its Hox gene families provides insights of decapod evolution.</title>
        <authorList>
            <person name="Jeong J.-H."/>
            <person name="Song I."/>
            <person name="Kim S."/>
            <person name="Choi T."/>
            <person name="Kim D."/>
            <person name="Ryu S."/>
            <person name="Kim W."/>
        </authorList>
    </citation>
    <scope>NUCLEOTIDE SEQUENCE [LARGE SCALE GENOMIC DNA]</scope>
    <source>
        <tissue evidence="2">Muscle</tissue>
    </source>
</reference>
<name>A0A5B7FEP0_PORTR</name>
<dbReference type="Proteomes" id="UP000324222">
    <property type="component" value="Unassembled WGS sequence"/>
</dbReference>
<keyword evidence="3" id="KW-1185">Reference proteome</keyword>
<dbReference type="EMBL" id="VSRR010005882">
    <property type="protein sequence ID" value="MPC43553.1"/>
    <property type="molecule type" value="Genomic_DNA"/>
</dbReference>
<accession>A0A5B7FEP0</accession>
<evidence type="ECO:0000256" key="1">
    <source>
        <dbReference type="SAM" id="Phobius"/>
    </source>
</evidence>
<keyword evidence="1" id="KW-0812">Transmembrane</keyword>
<keyword evidence="1" id="KW-0472">Membrane</keyword>
<dbReference type="AlphaFoldDB" id="A0A5B7FEP0"/>
<evidence type="ECO:0000313" key="2">
    <source>
        <dbReference type="EMBL" id="MPC43553.1"/>
    </source>
</evidence>
<feature type="transmembrane region" description="Helical" evidence="1">
    <location>
        <begin position="7"/>
        <end position="28"/>
    </location>
</feature>
<gene>
    <name evidence="2" type="ORF">E2C01_037203</name>
</gene>